<reference evidence="4" key="1">
    <citation type="submission" date="2017-04" db="EMBL/GenBank/DDBJ databases">
        <title>Function of individual gut microbiota members based on whole genome sequencing of pure cultures obtained from chicken caecum.</title>
        <authorList>
            <person name="Medvecky M."/>
            <person name="Cejkova D."/>
            <person name="Polansky O."/>
            <person name="Karasova D."/>
            <person name="Kubasova T."/>
            <person name="Cizek A."/>
            <person name="Rychlik I."/>
        </authorList>
    </citation>
    <scope>NUCLEOTIDE SEQUENCE [LARGE SCALE GENOMIC DNA]</scope>
    <source>
        <strain evidence="4">An43</strain>
    </source>
</reference>
<reference evidence="5 6" key="3">
    <citation type="submission" date="2018-08" db="EMBL/GenBank/DDBJ databases">
        <title>A genome reference for cultivated species of the human gut microbiota.</title>
        <authorList>
            <person name="Zou Y."/>
            <person name="Xue W."/>
            <person name="Luo G."/>
        </authorList>
    </citation>
    <scope>NUCLEOTIDE SEQUENCE [LARGE SCALE GENOMIC DNA]</scope>
    <source>
        <strain evidence="3 5">AF14-27</strain>
        <strain evidence="2 6">AF19-1AC</strain>
    </source>
</reference>
<dbReference type="Pfam" id="PF14053">
    <property type="entry name" value="DUF4248"/>
    <property type="match status" value="1"/>
</dbReference>
<protein>
    <submittedName>
        <fullName evidence="2">DUF4248 domain-containing protein</fullName>
    </submittedName>
</protein>
<sequence>MKHPDYDWMLFGCHPISDIAMAYCPCEHATSSTRAFRRLLRLYPKLYAELCKNGYTEHFTILTPLHIAAVIRELGMPCEAFFEKQKRASRENP</sequence>
<dbReference type="Proteomes" id="UP000285159">
    <property type="component" value="Unassembled WGS sequence"/>
</dbReference>
<accession>A0A1Y3YW78</accession>
<comment type="caution">
    <text evidence="1">The sequence shown here is derived from an EMBL/GenBank/DDBJ whole genome shotgun (WGS) entry which is preliminary data.</text>
</comment>
<dbReference type="RefSeq" id="WP_022217862.1">
    <property type="nucleotide sequence ID" value="NZ_CABIZW010000005.1"/>
</dbReference>
<proteinExistence type="predicted"/>
<dbReference type="InterPro" id="IPR025342">
    <property type="entry name" value="DUF4248"/>
</dbReference>
<gene>
    <name evidence="1" type="ORF">B5F97_15665</name>
    <name evidence="3" type="ORF">DWW09_02970</name>
    <name evidence="2" type="ORF">DWX38_05625</name>
</gene>
<dbReference type="Proteomes" id="UP000195386">
    <property type="component" value="Unassembled WGS sequence"/>
</dbReference>
<dbReference type="GeneID" id="61678755"/>
<name>A0A1Y3YW78_9BACE</name>
<evidence type="ECO:0000313" key="6">
    <source>
        <dbReference type="Proteomes" id="UP000285159"/>
    </source>
</evidence>
<organism evidence="1 4">
    <name type="scientific">Bacteroides clarus</name>
    <dbReference type="NCBI Taxonomy" id="626929"/>
    <lineage>
        <taxon>Bacteria</taxon>
        <taxon>Pseudomonadati</taxon>
        <taxon>Bacteroidota</taxon>
        <taxon>Bacteroidia</taxon>
        <taxon>Bacteroidales</taxon>
        <taxon>Bacteroidaceae</taxon>
        <taxon>Bacteroides</taxon>
    </lineage>
</organism>
<evidence type="ECO:0000313" key="1">
    <source>
        <dbReference type="EMBL" id="OUN99589.1"/>
    </source>
</evidence>
<dbReference type="EMBL" id="NFII01000019">
    <property type="protein sequence ID" value="OUN99589.1"/>
    <property type="molecule type" value="Genomic_DNA"/>
</dbReference>
<reference evidence="1" key="2">
    <citation type="journal article" date="2018" name="BMC Genomics">
        <title>Whole genome sequencing and function prediction of 133 gut anaerobes isolated from chicken caecum in pure cultures.</title>
        <authorList>
            <person name="Medvecky M."/>
            <person name="Cejkova D."/>
            <person name="Polansky O."/>
            <person name="Karasova D."/>
            <person name="Kubasova T."/>
            <person name="Cizek A."/>
            <person name="Rychlik I."/>
        </authorList>
    </citation>
    <scope>NUCLEOTIDE SEQUENCE</scope>
    <source>
        <strain evidence="1">An43</strain>
    </source>
</reference>
<evidence type="ECO:0000313" key="5">
    <source>
        <dbReference type="Proteomes" id="UP000284366"/>
    </source>
</evidence>
<dbReference type="EMBL" id="QRZG01000003">
    <property type="protein sequence ID" value="RGV58728.1"/>
    <property type="molecule type" value="Genomic_DNA"/>
</dbReference>
<dbReference type="AlphaFoldDB" id="A0A1Y3YW78"/>
<evidence type="ECO:0000313" key="2">
    <source>
        <dbReference type="EMBL" id="RGT34447.1"/>
    </source>
</evidence>
<dbReference type="Proteomes" id="UP000284366">
    <property type="component" value="Unassembled WGS sequence"/>
</dbReference>
<evidence type="ECO:0000313" key="4">
    <source>
        <dbReference type="Proteomes" id="UP000195386"/>
    </source>
</evidence>
<dbReference type="EMBL" id="QRWP01000003">
    <property type="protein sequence ID" value="RGT34447.1"/>
    <property type="molecule type" value="Genomic_DNA"/>
</dbReference>
<evidence type="ECO:0000313" key="3">
    <source>
        <dbReference type="EMBL" id="RGV58728.1"/>
    </source>
</evidence>